<keyword evidence="8" id="KW-0539">Nucleus</keyword>
<keyword evidence="3" id="KW-0677">Repeat</keyword>
<dbReference type="EMBL" id="JAPFFJ010000016">
    <property type="protein sequence ID" value="KAJ6407508.1"/>
    <property type="molecule type" value="Genomic_DNA"/>
</dbReference>
<feature type="domain" description="C2H2-type" evidence="11">
    <location>
        <begin position="205"/>
        <end position="227"/>
    </location>
</feature>
<feature type="compositionally biased region" description="Basic and acidic residues" evidence="10">
    <location>
        <begin position="50"/>
        <end position="59"/>
    </location>
</feature>
<keyword evidence="2" id="KW-0479">Metal-binding</keyword>
<evidence type="ECO:0000313" key="13">
    <source>
        <dbReference type="Proteomes" id="UP001162972"/>
    </source>
</evidence>
<dbReference type="InterPro" id="IPR036236">
    <property type="entry name" value="Znf_C2H2_sf"/>
</dbReference>
<feature type="compositionally biased region" description="Basic and acidic residues" evidence="10">
    <location>
        <begin position="252"/>
        <end position="262"/>
    </location>
</feature>
<dbReference type="GO" id="GO:0005634">
    <property type="term" value="C:nucleus"/>
    <property type="evidence" value="ECO:0007669"/>
    <property type="project" value="UniProtKB-SubCell"/>
</dbReference>
<comment type="subcellular location">
    <subcellularLocation>
        <location evidence="1">Nucleus</location>
    </subcellularLocation>
</comment>
<dbReference type="InterPro" id="IPR013087">
    <property type="entry name" value="Znf_C2H2_type"/>
</dbReference>
<evidence type="ECO:0000259" key="11">
    <source>
        <dbReference type="PROSITE" id="PS50157"/>
    </source>
</evidence>
<keyword evidence="7" id="KW-0804">Transcription</keyword>
<evidence type="ECO:0000256" key="9">
    <source>
        <dbReference type="PROSITE-ProRule" id="PRU00042"/>
    </source>
</evidence>
<dbReference type="PANTHER" id="PTHR26374:SF456">
    <property type="entry name" value="ZINC FINGER PROTEIN ZAT5-LIKE"/>
    <property type="match status" value="1"/>
</dbReference>
<evidence type="ECO:0000256" key="2">
    <source>
        <dbReference type="ARBA" id="ARBA00022723"/>
    </source>
</evidence>
<accession>A0AAD6JMJ5</accession>
<evidence type="ECO:0000256" key="8">
    <source>
        <dbReference type="ARBA" id="ARBA00023242"/>
    </source>
</evidence>
<gene>
    <name evidence="12" type="ORF">OIU84_010905</name>
</gene>
<dbReference type="Pfam" id="PF13912">
    <property type="entry name" value="zf-C2H2_6"/>
    <property type="match status" value="2"/>
</dbReference>
<sequence>MIMDSQDQTMGSKELAHIIKGKRTKRPRSSLPLTLAIITSSSSYSAGESGGERERDRRIYNNSSSSPSPSTSFEFTERTGEEEDMANCLILLARGNETCKLAKPEATAATAVNREAGLYVYQCKTCDRRFPSFQALGGHRASHRKQKPGNLDHENKKVLTTVRLSREEENGNRSNISTTSTTLSLQVVNERVLWSPNHVKSNKVHECSVCGAEFSSGQALGGHMRRHRAFASISTTARTTAAATVSLGRISSPDRESQESKKPRNGLQLDLNLPAPEDDHLVVEPKFHFASKEQVLVFTASPLVDCHY</sequence>
<evidence type="ECO:0000256" key="7">
    <source>
        <dbReference type="ARBA" id="ARBA00023163"/>
    </source>
</evidence>
<feature type="compositionally biased region" description="Low complexity" evidence="10">
    <location>
        <begin position="63"/>
        <end position="74"/>
    </location>
</feature>
<dbReference type="GO" id="GO:0008270">
    <property type="term" value="F:zinc ion binding"/>
    <property type="evidence" value="ECO:0007669"/>
    <property type="project" value="UniProtKB-KW"/>
</dbReference>
<evidence type="ECO:0000256" key="4">
    <source>
        <dbReference type="ARBA" id="ARBA00022771"/>
    </source>
</evidence>
<keyword evidence="6" id="KW-0805">Transcription regulation</keyword>
<feature type="region of interest" description="Disordered" evidence="10">
    <location>
        <begin position="247"/>
        <end position="271"/>
    </location>
</feature>
<evidence type="ECO:0000256" key="10">
    <source>
        <dbReference type="SAM" id="MobiDB-lite"/>
    </source>
</evidence>
<evidence type="ECO:0000256" key="5">
    <source>
        <dbReference type="ARBA" id="ARBA00022833"/>
    </source>
</evidence>
<evidence type="ECO:0000256" key="3">
    <source>
        <dbReference type="ARBA" id="ARBA00022737"/>
    </source>
</evidence>
<proteinExistence type="predicted"/>
<evidence type="ECO:0000256" key="1">
    <source>
        <dbReference type="ARBA" id="ARBA00004123"/>
    </source>
</evidence>
<protein>
    <recommendedName>
        <fullName evidence="11">C2H2-type domain-containing protein</fullName>
    </recommendedName>
</protein>
<name>A0AAD6JMJ5_9ROSI</name>
<evidence type="ECO:0000313" key="12">
    <source>
        <dbReference type="EMBL" id="KAJ6407508.1"/>
    </source>
</evidence>
<keyword evidence="4 9" id="KW-0863">Zinc-finger</keyword>
<dbReference type="Proteomes" id="UP001162972">
    <property type="component" value="Chromosome 6"/>
</dbReference>
<dbReference type="PROSITE" id="PS50157">
    <property type="entry name" value="ZINC_FINGER_C2H2_2"/>
    <property type="match status" value="2"/>
</dbReference>
<comment type="caution">
    <text evidence="12">The sequence shown here is derived from an EMBL/GenBank/DDBJ whole genome shotgun (WGS) entry which is preliminary data.</text>
</comment>
<reference evidence="12 13" key="1">
    <citation type="journal article" date="2023" name="Int. J. Mol. Sci.">
        <title>De Novo Assembly and Annotation of 11 Diverse Shrub Willow (Salix) Genomes Reveals Novel Gene Organization in Sex-Linked Regions.</title>
        <authorList>
            <person name="Hyden B."/>
            <person name="Feng K."/>
            <person name="Yates T.B."/>
            <person name="Jawdy S."/>
            <person name="Cereghino C."/>
            <person name="Smart L.B."/>
            <person name="Muchero W."/>
        </authorList>
    </citation>
    <scope>NUCLEOTIDE SEQUENCE [LARGE SCALE GENOMIC DNA]</scope>
    <source>
        <tissue evidence="12">Shoot tip</tissue>
    </source>
</reference>
<feature type="region of interest" description="Disordered" evidence="10">
    <location>
        <begin position="42"/>
        <end position="79"/>
    </location>
</feature>
<dbReference type="SMART" id="SM00355">
    <property type="entry name" value="ZnF_C2H2"/>
    <property type="match status" value="2"/>
</dbReference>
<dbReference type="SUPFAM" id="SSF57667">
    <property type="entry name" value="beta-beta-alpha zinc fingers"/>
    <property type="match status" value="1"/>
</dbReference>
<feature type="domain" description="C2H2-type" evidence="11">
    <location>
        <begin position="121"/>
        <end position="148"/>
    </location>
</feature>
<organism evidence="12 13">
    <name type="scientific">Salix udensis</name>
    <dbReference type="NCBI Taxonomy" id="889485"/>
    <lineage>
        <taxon>Eukaryota</taxon>
        <taxon>Viridiplantae</taxon>
        <taxon>Streptophyta</taxon>
        <taxon>Embryophyta</taxon>
        <taxon>Tracheophyta</taxon>
        <taxon>Spermatophyta</taxon>
        <taxon>Magnoliopsida</taxon>
        <taxon>eudicotyledons</taxon>
        <taxon>Gunneridae</taxon>
        <taxon>Pentapetalae</taxon>
        <taxon>rosids</taxon>
        <taxon>fabids</taxon>
        <taxon>Malpighiales</taxon>
        <taxon>Salicaceae</taxon>
        <taxon>Saliceae</taxon>
        <taxon>Salix</taxon>
    </lineage>
</organism>
<dbReference type="PROSITE" id="PS00028">
    <property type="entry name" value="ZINC_FINGER_C2H2_1"/>
    <property type="match status" value="2"/>
</dbReference>
<evidence type="ECO:0000256" key="6">
    <source>
        <dbReference type="ARBA" id="ARBA00023015"/>
    </source>
</evidence>
<dbReference type="PANTHER" id="PTHR26374">
    <property type="entry name" value="ZINC FINGER PROTEIN ZAT5"/>
    <property type="match status" value="1"/>
</dbReference>
<keyword evidence="5" id="KW-0862">Zinc</keyword>
<dbReference type="Gene3D" id="3.30.160.60">
    <property type="entry name" value="Classic Zinc Finger"/>
    <property type="match status" value="1"/>
</dbReference>
<dbReference type="AlphaFoldDB" id="A0AAD6JMJ5"/>
<keyword evidence="13" id="KW-1185">Reference proteome</keyword>